<sequence length="138" mass="15706">MRTSPTLATSQVELDDYLLDIGDELAKVTSTRIKTNYWHSAYDTSFLRYNLPLFVNLVLVRHCDYSSFYEPELNHHIHKIIELKPSDTIDKGKEGNLHTSVSSKLTWLSSIHTGFTHLPFPFTSTVFASIKASHSPSH</sequence>
<comment type="caution">
    <text evidence="1">The sequence shown here is derived from an EMBL/GenBank/DDBJ whole genome shotgun (WGS) entry which is preliminary data.</text>
</comment>
<proteinExistence type="predicted"/>
<name>A0AAW0AT81_9AGAR</name>
<evidence type="ECO:0000313" key="2">
    <source>
        <dbReference type="Proteomes" id="UP001362999"/>
    </source>
</evidence>
<dbReference type="Proteomes" id="UP001362999">
    <property type="component" value="Unassembled WGS sequence"/>
</dbReference>
<accession>A0AAW0AT81</accession>
<reference evidence="1 2" key="1">
    <citation type="journal article" date="2024" name="J Genomics">
        <title>Draft genome sequencing and assembly of Favolaschia claudopus CIRM-BRFM 2984 isolated from oak limbs.</title>
        <authorList>
            <person name="Navarro D."/>
            <person name="Drula E."/>
            <person name="Chaduli D."/>
            <person name="Cazenave R."/>
            <person name="Ahrendt S."/>
            <person name="Wang J."/>
            <person name="Lipzen A."/>
            <person name="Daum C."/>
            <person name="Barry K."/>
            <person name="Grigoriev I.V."/>
            <person name="Favel A."/>
            <person name="Rosso M.N."/>
            <person name="Martin F."/>
        </authorList>
    </citation>
    <scope>NUCLEOTIDE SEQUENCE [LARGE SCALE GENOMIC DNA]</scope>
    <source>
        <strain evidence="1 2">CIRM-BRFM 2984</strain>
    </source>
</reference>
<dbReference type="AlphaFoldDB" id="A0AAW0AT81"/>
<organism evidence="1 2">
    <name type="scientific">Favolaschia claudopus</name>
    <dbReference type="NCBI Taxonomy" id="2862362"/>
    <lineage>
        <taxon>Eukaryota</taxon>
        <taxon>Fungi</taxon>
        <taxon>Dikarya</taxon>
        <taxon>Basidiomycota</taxon>
        <taxon>Agaricomycotina</taxon>
        <taxon>Agaricomycetes</taxon>
        <taxon>Agaricomycetidae</taxon>
        <taxon>Agaricales</taxon>
        <taxon>Marasmiineae</taxon>
        <taxon>Mycenaceae</taxon>
        <taxon>Favolaschia</taxon>
    </lineage>
</organism>
<dbReference type="EMBL" id="JAWWNJ010000050">
    <property type="protein sequence ID" value="KAK7016702.1"/>
    <property type="molecule type" value="Genomic_DNA"/>
</dbReference>
<evidence type="ECO:0000313" key="1">
    <source>
        <dbReference type="EMBL" id="KAK7016702.1"/>
    </source>
</evidence>
<protein>
    <submittedName>
        <fullName evidence="1">Uncharacterized protein</fullName>
    </submittedName>
</protein>
<gene>
    <name evidence="1" type="ORF">R3P38DRAFT_3202990</name>
</gene>
<keyword evidence="2" id="KW-1185">Reference proteome</keyword>